<dbReference type="Proteomes" id="UP000297245">
    <property type="component" value="Unassembled WGS sequence"/>
</dbReference>
<name>A0A4V4HES0_DENBC</name>
<reference evidence="2 3" key="1">
    <citation type="journal article" date="2019" name="Nat. Ecol. Evol.">
        <title>Megaphylogeny resolves global patterns of mushroom evolution.</title>
        <authorList>
            <person name="Varga T."/>
            <person name="Krizsan K."/>
            <person name="Foldi C."/>
            <person name="Dima B."/>
            <person name="Sanchez-Garcia M."/>
            <person name="Sanchez-Ramirez S."/>
            <person name="Szollosi G.J."/>
            <person name="Szarkandi J.G."/>
            <person name="Papp V."/>
            <person name="Albert L."/>
            <person name="Andreopoulos W."/>
            <person name="Angelini C."/>
            <person name="Antonin V."/>
            <person name="Barry K.W."/>
            <person name="Bougher N.L."/>
            <person name="Buchanan P."/>
            <person name="Buyck B."/>
            <person name="Bense V."/>
            <person name="Catcheside P."/>
            <person name="Chovatia M."/>
            <person name="Cooper J."/>
            <person name="Damon W."/>
            <person name="Desjardin D."/>
            <person name="Finy P."/>
            <person name="Geml J."/>
            <person name="Haridas S."/>
            <person name="Hughes K."/>
            <person name="Justo A."/>
            <person name="Karasinski D."/>
            <person name="Kautmanova I."/>
            <person name="Kiss B."/>
            <person name="Kocsube S."/>
            <person name="Kotiranta H."/>
            <person name="LaButti K.M."/>
            <person name="Lechner B.E."/>
            <person name="Liimatainen K."/>
            <person name="Lipzen A."/>
            <person name="Lukacs Z."/>
            <person name="Mihaltcheva S."/>
            <person name="Morgado L.N."/>
            <person name="Niskanen T."/>
            <person name="Noordeloos M.E."/>
            <person name="Ohm R.A."/>
            <person name="Ortiz-Santana B."/>
            <person name="Ovrebo C."/>
            <person name="Racz N."/>
            <person name="Riley R."/>
            <person name="Savchenko A."/>
            <person name="Shiryaev A."/>
            <person name="Soop K."/>
            <person name="Spirin V."/>
            <person name="Szebenyi C."/>
            <person name="Tomsovsky M."/>
            <person name="Tulloss R.E."/>
            <person name="Uehling J."/>
            <person name="Grigoriev I.V."/>
            <person name="Vagvolgyi C."/>
            <person name="Papp T."/>
            <person name="Martin F.M."/>
            <person name="Miettinen O."/>
            <person name="Hibbett D.S."/>
            <person name="Nagy L.G."/>
        </authorList>
    </citation>
    <scope>NUCLEOTIDE SEQUENCE [LARGE SCALE GENOMIC DNA]</scope>
    <source>
        <strain evidence="2 3">CBS 962.96</strain>
    </source>
</reference>
<proteinExistence type="predicted"/>
<organism evidence="2 3">
    <name type="scientific">Dendrothele bispora (strain CBS 962.96)</name>
    <dbReference type="NCBI Taxonomy" id="1314807"/>
    <lineage>
        <taxon>Eukaryota</taxon>
        <taxon>Fungi</taxon>
        <taxon>Dikarya</taxon>
        <taxon>Basidiomycota</taxon>
        <taxon>Agaricomycotina</taxon>
        <taxon>Agaricomycetes</taxon>
        <taxon>Agaricomycetidae</taxon>
        <taxon>Agaricales</taxon>
        <taxon>Agaricales incertae sedis</taxon>
        <taxon>Dendrothele</taxon>
    </lineage>
</organism>
<protein>
    <submittedName>
        <fullName evidence="2">Uncharacterized protein</fullName>
    </submittedName>
</protein>
<gene>
    <name evidence="2" type="ORF">K435DRAFT_862667</name>
</gene>
<feature type="compositionally biased region" description="Basic and acidic residues" evidence="1">
    <location>
        <begin position="182"/>
        <end position="195"/>
    </location>
</feature>
<evidence type="ECO:0000313" key="3">
    <source>
        <dbReference type="Proteomes" id="UP000297245"/>
    </source>
</evidence>
<keyword evidence="3" id="KW-1185">Reference proteome</keyword>
<dbReference type="OrthoDB" id="3260945at2759"/>
<dbReference type="AlphaFoldDB" id="A0A4V4HES0"/>
<dbReference type="EMBL" id="ML179285">
    <property type="protein sequence ID" value="THU92215.1"/>
    <property type="molecule type" value="Genomic_DNA"/>
</dbReference>
<sequence>MDIGKALFLAEETCLTGNINEHYGNPPLEISRLDCKQAGRKVYCSRCALRYDVSYDFKSPESSTFFAWLPLSVPPSSKSTVPHKSKTSLGKHERASMRIWLLDFRKLVWSQFEPYDPLLSHYPVAWFFSDSIINAILDNFLKIDSMDNLLSIMQPFSWKFIDSKSDQLFRLISDFQQAIHDRRAEEKKEREEKQQSRKGKVHSKGKDQATDESEVELGSGRTR</sequence>
<evidence type="ECO:0000256" key="1">
    <source>
        <dbReference type="SAM" id="MobiDB-lite"/>
    </source>
</evidence>
<evidence type="ECO:0000313" key="2">
    <source>
        <dbReference type="EMBL" id="THU92215.1"/>
    </source>
</evidence>
<feature type="region of interest" description="Disordered" evidence="1">
    <location>
        <begin position="182"/>
        <end position="223"/>
    </location>
</feature>
<accession>A0A4V4HES0</accession>